<dbReference type="InterPro" id="IPR012341">
    <property type="entry name" value="6hp_glycosidase-like_sf"/>
</dbReference>
<comment type="caution">
    <text evidence="5">The sequence shown here is derived from an EMBL/GenBank/DDBJ whole genome shotgun (WGS) entry which is preliminary data.</text>
</comment>
<accession>A0ABY1M055</accession>
<dbReference type="Gene3D" id="2.60.420.10">
    <property type="entry name" value="Maltose phosphorylase, domain 3"/>
    <property type="match status" value="1"/>
</dbReference>
<dbReference type="InterPro" id="IPR005196">
    <property type="entry name" value="Glyco_hydro_65_N"/>
</dbReference>
<proteinExistence type="inferred from homology"/>
<dbReference type="InterPro" id="IPR005194">
    <property type="entry name" value="Glyco_hydro_65_C"/>
</dbReference>
<sequence length="766" mass="87333">MTWKITNSDVSQPELLNMESIFALGNGYLGVRGNFEEGYGEQMTSIRGTYLNAFHDVIEVPYGEKLFAFPETQQKLVNNIDAQTVLIYFGEEEEPFRLDQGTFTNFQRTLHMDQGFSERSVHWTSPSGKEVRLTFRRLVSFTHRELFAIHLKLEPINFSGPVKIVSTLNGNVKNYTNPNDPRVGAGHAERMTVVDNGMRGQSSYVVDETMVSKMRAACVTRHQLTADAAITLDTKPGEIVYTAKFALNDTVEFTKFNVYTDTLRHGEGFLEQAFDLHERLSNLSFSDLLAEQTAYLNDYWKSADVIIQNDDQLQEGIRFNLYQLLQSAGRDKYSNIAAKGLSGEGYEGHYFWDTEIYMFPVFLMTQPELARRLLLYRYSILDDARARAREMGHRKGALFPWRTISGTECSSFFPSGTAQYHISADIAYSYVQYYLATQDRDFLLNYGAEVLIETARLWAEIGHEYNGAFHIDEVTGPDEYTCCVNNNYYTNAMAKHNLKWAAKSCAILKDYDPAGYQALCEKLGVTDDEIAAWEAAAAAMFLPYDEALGINPQDDTFLRKAVWDFANTPKENYPLLLHYHPLTIYRYQVCKQADTVLAHFLLEDEQSLETIRRSYDYYERITTHDSSLSSCIFSIMAAKIGNLDKAYEYFIETARLDLDNTHGNTKDGLHLANMGGTWMSIVYGFAGMRLKESGLSLTPAIPRDWEQYAFRLTFRDRLISVRIGKEDVNLELIEGEGIDIQLYGKTVTLDRDRAVSRPLATLELQI</sequence>
<dbReference type="InterPro" id="IPR037018">
    <property type="entry name" value="GH65_N"/>
</dbReference>
<dbReference type="Pfam" id="PF03633">
    <property type="entry name" value="Glyco_hydro_65C"/>
    <property type="match status" value="1"/>
</dbReference>
<dbReference type="Proteomes" id="UP000192939">
    <property type="component" value="Unassembled WGS sequence"/>
</dbReference>
<reference evidence="5 6" key="1">
    <citation type="submission" date="2017-04" db="EMBL/GenBank/DDBJ databases">
        <authorList>
            <person name="Varghese N."/>
            <person name="Submissions S."/>
        </authorList>
    </citation>
    <scope>NUCLEOTIDE SEQUENCE [LARGE SCALE GENOMIC DNA]</scope>
    <source>
        <strain evidence="5 6">J12</strain>
    </source>
</reference>
<feature type="domain" description="Glycoside hydrolase family 65 C-terminal" evidence="3">
    <location>
        <begin position="688"/>
        <end position="749"/>
    </location>
</feature>
<evidence type="ECO:0000259" key="2">
    <source>
        <dbReference type="Pfam" id="PF03632"/>
    </source>
</evidence>
<keyword evidence="6" id="KW-1185">Reference proteome</keyword>
<dbReference type="Gene3D" id="2.70.98.40">
    <property type="entry name" value="Glycoside hydrolase, family 65, N-terminal domain"/>
    <property type="match status" value="1"/>
</dbReference>
<feature type="domain" description="Glycoside hydrolase family 65 N-terminal" evidence="4">
    <location>
        <begin position="16"/>
        <end position="260"/>
    </location>
</feature>
<protein>
    <submittedName>
        <fullName evidence="5">Alpha,alpha-trehalose phosphorylase</fullName>
    </submittedName>
</protein>
<dbReference type="Pfam" id="PF03632">
    <property type="entry name" value="Glyco_hydro_65m"/>
    <property type="match status" value="1"/>
</dbReference>
<dbReference type="Gene3D" id="1.50.10.10">
    <property type="match status" value="1"/>
</dbReference>
<comment type="similarity">
    <text evidence="1">Belongs to the glycosyl hydrolase 65 family.</text>
</comment>
<organism evidence="5 6">
    <name type="scientific">Paenibacillus barengoltzii J12</name>
    <dbReference type="NCBI Taxonomy" id="935846"/>
    <lineage>
        <taxon>Bacteria</taxon>
        <taxon>Bacillati</taxon>
        <taxon>Bacillota</taxon>
        <taxon>Bacilli</taxon>
        <taxon>Bacillales</taxon>
        <taxon>Paenibacillaceae</taxon>
        <taxon>Paenibacillus</taxon>
    </lineage>
</organism>
<dbReference type="InterPro" id="IPR008928">
    <property type="entry name" value="6-hairpin_glycosidase_sf"/>
</dbReference>
<evidence type="ECO:0000259" key="3">
    <source>
        <dbReference type="Pfam" id="PF03633"/>
    </source>
</evidence>
<dbReference type="Pfam" id="PF03636">
    <property type="entry name" value="Glyco_hydro_65N"/>
    <property type="match status" value="1"/>
</dbReference>
<dbReference type="PANTHER" id="PTHR11051">
    <property type="entry name" value="GLYCOSYL HYDROLASE-RELATED"/>
    <property type="match status" value="1"/>
</dbReference>
<dbReference type="PANTHER" id="PTHR11051:SF13">
    <property type="entry name" value="GLYCOSYL TRANSFERASE"/>
    <property type="match status" value="1"/>
</dbReference>
<dbReference type="EMBL" id="FXAE01000036">
    <property type="protein sequence ID" value="SMF45009.1"/>
    <property type="molecule type" value="Genomic_DNA"/>
</dbReference>
<dbReference type="PIRSF" id="PIRSF036289">
    <property type="entry name" value="Glycosyl_hydrolase_malt_phosph"/>
    <property type="match status" value="1"/>
</dbReference>
<dbReference type="SUPFAM" id="SSF48208">
    <property type="entry name" value="Six-hairpin glycosidases"/>
    <property type="match status" value="1"/>
</dbReference>
<dbReference type="RefSeq" id="WP_085279378.1">
    <property type="nucleotide sequence ID" value="NZ_FXAE01000036.1"/>
</dbReference>
<evidence type="ECO:0000256" key="1">
    <source>
        <dbReference type="ARBA" id="ARBA00006768"/>
    </source>
</evidence>
<evidence type="ECO:0000313" key="6">
    <source>
        <dbReference type="Proteomes" id="UP000192939"/>
    </source>
</evidence>
<evidence type="ECO:0000259" key="4">
    <source>
        <dbReference type="Pfam" id="PF03636"/>
    </source>
</evidence>
<dbReference type="SUPFAM" id="SSF74650">
    <property type="entry name" value="Galactose mutarotase-like"/>
    <property type="match status" value="1"/>
</dbReference>
<dbReference type="InterPro" id="IPR011013">
    <property type="entry name" value="Gal_mutarotase_sf_dom"/>
</dbReference>
<dbReference type="InterPro" id="IPR017045">
    <property type="entry name" value="Malt_Pase/Glycosyl_Hdrlase"/>
</dbReference>
<name>A0ABY1M055_9BACL</name>
<gene>
    <name evidence="5" type="ORF">SAMN02744124_03137</name>
</gene>
<dbReference type="InterPro" id="IPR005195">
    <property type="entry name" value="Glyco_hydro_65_M"/>
</dbReference>
<feature type="domain" description="Glycoside hydrolase family 65 central catalytic" evidence="2">
    <location>
        <begin position="318"/>
        <end position="679"/>
    </location>
</feature>
<evidence type="ECO:0000313" key="5">
    <source>
        <dbReference type="EMBL" id="SMF45009.1"/>
    </source>
</evidence>